<feature type="region of interest" description="Disordered" evidence="4">
    <location>
        <begin position="1"/>
        <end position="20"/>
    </location>
</feature>
<evidence type="ECO:0000313" key="5">
    <source>
        <dbReference type="EMBL" id="NGO44277.1"/>
    </source>
</evidence>
<sequence length="266" mass="29322">MENNTMIGTDRQPRPATKAAARPSATIWNYLYREPQLYEEVFHGPDRSYLDCCRQMLGLGRAPARILDIGCGTGRDLAMLAADGHQCTGIDLQPAMIDYASATYPGPTFVAADMRTFDLGTTFDLIISFGFPLSNLHSHSDIVGALKRLAAHCAPGARLLLETVNGYAWDTLRRHFTIDTAGVQATGHADYDLDRSSQLLTRRRHWTFADGSEEDDYVRLRQFFPAELTALLTDAGFTVTGVYDNVTLRPSDLTGPELIAAATFAR</sequence>
<dbReference type="PANTHER" id="PTHR43464:SF19">
    <property type="entry name" value="UBIQUINONE BIOSYNTHESIS O-METHYLTRANSFERASE, MITOCHONDRIAL"/>
    <property type="match status" value="1"/>
</dbReference>
<evidence type="ECO:0000256" key="3">
    <source>
        <dbReference type="ARBA" id="ARBA00022691"/>
    </source>
</evidence>
<dbReference type="Gene3D" id="2.20.130.10">
    <property type="entry name" value="CAC2371-like domains"/>
    <property type="match status" value="1"/>
</dbReference>
<evidence type="ECO:0000256" key="1">
    <source>
        <dbReference type="ARBA" id="ARBA00022603"/>
    </source>
</evidence>
<proteinExistence type="predicted"/>
<name>A0ABX0DQV5_9ACTN</name>
<evidence type="ECO:0000313" key="6">
    <source>
        <dbReference type="Proteomes" id="UP001518140"/>
    </source>
</evidence>
<keyword evidence="1 5" id="KW-0489">Methyltransferase</keyword>
<evidence type="ECO:0000256" key="2">
    <source>
        <dbReference type="ARBA" id="ARBA00022679"/>
    </source>
</evidence>
<reference evidence="5 6" key="1">
    <citation type="submission" date="2020-02" db="EMBL/GenBank/DDBJ databases">
        <title>Whole-genome analyses of novel actinobacteria.</title>
        <authorList>
            <person name="Sahin N."/>
            <person name="Tokatli A."/>
        </authorList>
    </citation>
    <scope>NUCLEOTIDE SEQUENCE [LARGE SCALE GENOMIC DNA]</scope>
    <source>
        <strain evidence="5 6">YC419</strain>
    </source>
</reference>
<dbReference type="EMBL" id="JAAKZX010000057">
    <property type="protein sequence ID" value="NGO44277.1"/>
    <property type="molecule type" value="Genomic_DNA"/>
</dbReference>
<keyword evidence="6" id="KW-1185">Reference proteome</keyword>
<comment type="caution">
    <text evidence="5">The sequence shown here is derived from an EMBL/GenBank/DDBJ whole genome shotgun (WGS) entry which is preliminary data.</text>
</comment>
<organism evidence="5 6">
    <name type="scientific">Streptomyces ureilyticus</name>
    <dbReference type="NCBI Taxonomy" id="1775131"/>
    <lineage>
        <taxon>Bacteria</taxon>
        <taxon>Bacillati</taxon>
        <taxon>Actinomycetota</taxon>
        <taxon>Actinomycetes</taxon>
        <taxon>Kitasatosporales</taxon>
        <taxon>Streptomycetaceae</taxon>
        <taxon>Streptomyces</taxon>
    </lineage>
</organism>
<dbReference type="InterPro" id="IPR029063">
    <property type="entry name" value="SAM-dependent_MTases_sf"/>
</dbReference>
<keyword evidence="3" id="KW-0949">S-adenosyl-L-methionine</keyword>
<dbReference type="GO" id="GO:0008168">
    <property type="term" value="F:methyltransferase activity"/>
    <property type="evidence" value="ECO:0007669"/>
    <property type="project" value="UniProtKB-KW"/>
</dbReference>
<dbReference type="Proteomes" id="UP001518140">
    <property type="component" value="Unassembled WGS sequence"/>
</dbReference>
<evidence type="ECO:0000256" key="4">
    <source>
        <dbReference type="SAM" id="MobiDB-lite"/>
    </source>
</evidence>
<dbReference type="PANTHER" id="PTHR43464">
    <property type="entry name" value="METHYLTRANSFERASE"/>
    <property type="match status" value="1"/>
</dbReference>
<dbReference type="CDD" id="cd02440">
    <property type="entry name" value="AdoMet_MTases"/>
    <property type="match status" value="1"/>
</dbReference>
<dbReference type="RefSeq" id="WP_165340860.1">
    <property type="nucleotide sequence ID" value="NZ_JAAKZX010000057.1"/>
</dbReference>
<gene>
    <name evidence="5" type="ORF">G6048_19635</name>
</gene>
<accession>A0ABX0DQV5</accession>
<dbReference type="GO" id="GO:0032259">
    <property type="term" value="P:methylation"/>
    <property type="evidence" value="ECO:0007669"/>
    <property type="project" value="UniProtKB-KW"/>
</dbReference>
<dbReference type="Pfam" id="PF13489">
    <property type="entry name" value="Methyltransf_23"/>
    <property type="match status" value="1"/>
</dbReference>
<keyword evidence="2" id="KW-0808">Transferase</keyword>
<dbReference type="SUPFAM" id="SSF53335">
    <property type="entry name" value="S-adenosyl-L-methionine-dependent methyltransferases"/>
    <property type="match status" value="1"/>
</dbReference>
<dbReference type="Gene3D" id="3.40.50.150">
    <property type="entry name" value="Vaccinia Virus protein VP39"/>
    <property type="match status" value="1"/>
</dbReference>
<protein>
    <submittedName>
        <fullName evidence="5">Class I SAM-dependent methyltransferase</fullName>
    </submittedName>
</protein>